<dbReference type="Pfam" id="PF01757">
    <property type="entry name" value="Acyl_transf_3"/>
    <property type="match status" value="1"/>
</dbReference>
<feature type="transmembrane region" description="Helical" evidence="1">
    <location>
        <begin position="204"/>
        <end position="229"/>
    </location>
</feature>
<feature type="transmembrane region" description="Helical" evidence="1">
    <location>
        <begin position="263"/>
        <end position="281"/>
    </location>
</feature>
<evidence type="ECO:0000256" key="1">
    <source>
        <dbReference type="SAM" id="Phobius"/>
    </source>
</evidence>
<keyword evidence="3" id="KW-0808">Transferase</keyword>
<dbReference type="EMBL" id="VWAG01000017">
    <property type="protein sequence ID" value="KAA5257163.1"/>
    <property type="molecule type" value="Genomic_DNA"/>
</dbReference>
<evidence type="ECO:0000259" key="2">
    <source>
        <dbReference type="Pfam" id="PF01757"/>
    </source>
</evidence>
<dbReference type="EMBL" id="VWAK01000018">
    <property type="protein sequence ID" value="KAA5229860.1"/>
    <property type="molecule type" value="Genomic_DNA"/>
</dbReference>
<feature type="domain" description="Acyltransferase 3" evidence="2">
    <location>
        <begin position="8"/>
        <end position="277"/>
    </location>
</feature>
<organism evidence="3 5">
    <name type="scientific">Bacteroides finegoldii</name>
    <dbReference type="NCBI Taxonomy" id="338188"/>
    <lineage>
        <taxon>Bacteria</taxon>
        <taxon>Pseudomonadati</taxon>
        <taxon>Bacteroidota</taxon>
        <taxon>Bacteroidia</taxon>
        <taxon>Bacteroidales</taxon>
        <taxon>Bacteroidaceae</taxon>
        <taxon>Bacteroides</taxon>
    </lineage>
</organism>
<feature type="transmembrane region" description="Helical" evidence="1">
    <location>
        <begin position="172"/>
        <end position="192"/>
    </location>
</feature>
<feature type="transmembrane region" description="Helical" evidence="1">
    <location>
        <begin position="7"/>
        <end position="27"/>
    </location>
</feature>
<keyword evidence="1" id="KW-1133">Transmembrane helix</keyword>
<dbReference type="GO" id="GO:0016747">
    <property type="term" value="F:acyltransferase activity, transferring groups other than amino-acyl groups"/>
    <property type="evidence" value="ECO:0007669"/>
    <property type="project" value="InterPro"/>
</dbReference>
<keyword evidence="3" id="KW-0012">Acyltransferase</keyword>
<keyword evidence="6" id="KW-1185">Reference proteome</keyword>
<name>A0A7J4YNE9_9BACE</name>
<dbReference type="Proteomes" id="UP000440198">
    <property type="component" value="Unassembled WGS sequence"/>
</dbReference>
<reference evidence="5 6" key="1">
    <citation type="journal article" date="2019" name="Nat. Med.">
        <title>A library of human gut bacterial isolates paired with longitudinal multiomics data enables mechanistic microbiome research.</title>
        <authorList>
            <person name="Poyet M."/>
            <person name="Groussin M."/>
            <person name="Gibbons S.M."/>
            <person name="Avila-Pacheco J."/>
            <person name="Jiang X."/>
            <person name="Kearney S.M."/>
            <person name="Perrotta A.R."/>
            <person name="Berdy B."/>
            <person name="Zhao S."/>
            <person name="Lieberman T.D."/>
            <person name="Swanson P.K."/>
            <person name="Smith M."/>
            <person name="Roesemann S."/>
            <person name="Alexander J.E."/>
            <person name="Rich S.A."/>
            <person name="Livny J."/>
            <person name="Vlamakis H."/>
            <person name="Clish C."/>
            <person name="Bullock K."/>
            <person name="Deik A."/>
            <person name="Scott J."/>
            <person name="Pierce K.A."/>
            <person name="Xavier R.J."/>
            <person name="Alm E.J."/>
        </authorList>
    </citation>
    <scope>NUCLEOTIDE SEQUENCE [LARGE SCALE GENOMIC DNA]</scope>
    <source>
        <strain evidence="4 6">BIOML-A2</strain>
        <strain evidence="3 5">BIOML-A6</strain>
    </source>
</reference>
<evidence type="ECO:0000313" key="3">
    <source>
        <dbReference type="EMBL" id="KAA5229860.1"/>
    </source>
</evidence>
<feature type="transmembrane region" description="Helical" evidence="1">
    <location>
        <begin position="235"/>
        <end position="256"/>
    </location>
</feature>
<keyword evidence="1" id="KW-0812">Transmembrane</keyword>
<gene>
    <name evidence="4" type="ORF">F2Z09_11100</name>
    <name evidence="3" type="ORF">F2Z22_12090</name>
</gene>
<sequence length="302" mass="34543">MSNTSVYRGYAILIIMLCHIAGCWNFVGFTPFGGIGVAMFLFLSGYGLNESWKKNGLKSFWKKKVLCVIFPYVLFRMIWLMIDGSILDGSAYFSIVNCSHSSFWYIDYLVRCYIAFYISNKLLNGKYKLLLLLLFAIYSFSCLSSLCAEQAFSFLVGVIVSERKRVIDCVPFRKVCFYNSFLLLLGIGCLALKQLSFMRDLSNTHWFLLCELGIKLPLGISFMTLLYLMRNMVNSQVIVMFGTISLELYLIHIWLVKYIVKDSVFQGLALIIVSALLAYSFNKMCNYCTNLLVADKRNDNAN</sequence>
<accession>A0A7J4YNE9</accession>
<evidence type="ECO:0000313" key="6">
    <source>
        <dbReference type="Proteomes" id="UP000440198"/>
    </source>
</evidence>
<feature type="transmembrane region" description="Helical" evidence="1">
    <location>
        <begin position="64"/>
        <end position="82"/>
    </location>
</feature>
<feature type="transmembrane region" description="Helical" evidence="1">
    <location>
        <begin position="33"/>
        <end position="52"/>
    </location>
</feature>
<protein>
    <submittedName>
        <fullName evidence="3">Acyltransferase</fullName>
    </submittedName>
</protein>
<evidence type="ECO:0000313" key="5">
    <source>
        <dbReference type="Proteomes" id="UP000421791"/>
    </source>
</evidence>
<proteinExistence type="predicted"/>
<keyword evidence="1" id="KW-0472">Membrane</keyword>
<dbReference type="InterPro" id="IPR002656">
    <property type="entry name" value="Acyl_transf_3_dom"/>
</dbReference>
<evidence type="ECO:0000313" key="4">
    <source>
        <dbReference type="EMBL" id="KAA5257163.1"/>
    </source>
</evidence>
<feature type="transmembrane region" description="Helical" evidence="1">
    <location>
        <begin position="130"/>
        <end position="160"/>
    </location>
</feature>
<dbReference type="Proteomes" id="UP000421791">
    <property type="component" value="Unassembled WGS sequence"/>
</dbReference>
<dbReference type="AlphaFoldDB" id="A0A7J4YNE9"/>
<comment type="caution">
    <text evidence="3">The sequence shown here is derived from an EMBL/GenBank/DDBJ whole genome shotgun (WGS) entry which is preliminary data.</text>
</comment>